<feature type="compositionally biased region" description="Basic and acidic residues" evidence="1">
    <location>
        <begin position="104"/>
        <end position="115"/>
    </location>
</feature>
<dbReference type="AlphaFoldDB" id="A0A1A6AFD5"/>
<feature type="compositionally biased region" description="Basic and acidic residues" evidence="1">
    <location>
        <begin position="138"/>
        <end position="148"/>
    </location>
</feature>
<protein>
    <submittedName>
        <fullName evidence="2">Uncharacterized protein</fullName>
    </submittedName>
</protein>
<reference evidence="3" key="3">
    <citation type="submission" date="2024-02" db="EMBL/GenBank/DDBJ databases">
        <title>Comparative genomics of Cryptococcus and Kwoniella reveals pathogenesis evolution and contrasting modes of karyotype evolution via chromosome fusion or intercentromeric recombination.</title>
        <authorList>
            <person name="Coelho M.A."/>
            <person name="David-Palma M."/>
            <person name="Shea T."/>
            <person name="Bowers K."/>
            <person name="McGinley-Smith S."/>
            <person name="Mohammad A.W."/>
            <person name="Gnirke A."/>
            <person name="Yurkov A.M."/>
            <person name="Nowrousian M."/>
            <person name="Sun S."/>
            <person name="Cuomo C.A."/>
            <person name="Heitman J."/>
        </authorList>
    </citation>
    <scope>NUCLEOTIDE SEQUENCE</scope>
    <source>
        <strain evidence="3">CBS 10117</strain>
    </source>
</reference>
<dbReference type="KEGG" id="kdj:28964254"/>
<keyword evidence="4" id="KW-1185">Reference proteome</keyword>
<dbReference type="VEuPathDB" id="FungiDB:I303_00555"/>
<feature type="compositionally biased region" description="Polar residues" evidence="1">
    <location>
        <begin position="87"/>
        <end position="102"/>
    </location>
</feature>
<feature type="compositionally biased region" description="Low complexity" evidence="1">
    <location>
        <begin position="64"/>
        <end position="86"/>
    </location>
</feature>
<gene>
    <name evidence="2" type="ORF">I303_00555</name>
    <name evidence="3" type="ORF">I303_100554</name>
</gene>
<evidence type="ECO:0000313" key="3">
    <source>
        <dbReference type="EMBL" id="WWC58019.1"/>
    </source>
</evidence>
<feature type="region of interest" description="Disordered" evidence="1">
    <location>
        <begin position="53"/>
        <end position="171"/>
    </location>
</feature>
<organism evidence="2">
    <name type="scientific">Kwoniella dejecticola CBS 10117</name>
    <dbReference type="NCBI Taxonomy" id="1296121"/>
    <lineage>
        <taxon>Eukaryota</taxon>
        <taxon>Fungi</taxon>
        <taxon>Dikarya</taxon>
        <taxon>Basidiomycota</taxon>
        <taxon>Agaricomycotina</taxon>
        <taxon>Tremellomycetes</taxon>
        <taxon>Tremellales</taxon>
        <taxon>Cryptococcaceae</taxon>
        <taxon>Kwoniella</taxon>
    </lineage>
</organism>
<name>A0A1A6AFD5_9TREE</name>
<dbReference type="EMBL" id="KI894027">
    <property type="protein sequence ID" value="OBR88738.1"/>
    <property type="molecule type" value="Genomic_DNA"/>
</dbReference>
<feature type="compositionally biased region" description="Polar residues" evidence="1">
    <location>
        <begin position="150"/>
        <end position="159"/>
    </location>
</feature>
<evidence type="ECO:0000313" key="4">
    <source>
        <dbReference type="Proteomes" id="UP000078595"/>
    </source>
</evidence>
<dbReference type="GeneID" id="28964254"/>
<dbReference type="RefSeq" id="XP_018266580.1">
    <property type="nucleotide sequence ID" value="XM_018403926.1"/>
</dbReference>
<accession>A0A1A6AFD5</accession>
<dbReference type="Proteomes" id="UP000078595">
    <property type="component" value="Chromosome 1"/>
</dbReference>
<proteinExistence type="predicted"/>
<reference evidence="2" key="1">
    <citation type="submission" date="2013-07" db="EMBL/GenBank/DDBJ databases">
        <title>The Genome Sequence of Cryptococcus dejecticola CBS10117.</title>
        <authorList>
            <consortium name="The Broad Institute Genome Sequencing Platform"/>
            <person name="Cuomo C."/>
            <person name="Litvintseva A."/>
            <person name="Chen Y."/>
            <person name="Heitman J."/>
            <person name="Sun S."/>
            <person name="Springer D."/>
            <person name="Dromer F."/>
            <person name="Young S.K."/>
            <person name="Zeng Q."/>
            <person name="Gargeya S."/>
            <person name="Fitzgerald M."/>
            <person name="Abouelleil A."/>
            <person name="Alvarado L."/>
            <person name="Berlin A.M."/>
            <person name="Chapman S.B."/>
            <person name="Dewar J."/>
            <person name="Goldberg J."/>
            <person name="Griggs A."/>
            <person name="Gujja S."/>
            <person name="Hansen M."/>
            <person name="Howarth C."/>
            <person name="Imamovic A."/>
            <person name="Larimer J."/>
            <person name="McCowan C."/>
            <person name="Murphy C."/>
            <person name="Pearson M."/>
            <person name="Priest M."/>
            <person name="Roberts A."/>
            <person name="Saif S."/>
            <person name="Shea T."/>
            <person name="Sykes S."/>
            <person name="Wortman J."/>
            <person name="Nusbaum C."/>
            <person name="Birren B."/>
        </authorList>
    </citation>
    <scope>NUCLEOTIDE SEQUENCE [LARGE SCALE GENOMIC DNA]</scope>
    <source>
        <strain evidence="2">CBS 10117</strain>
    </source>
</reference>
<reference evidence="3" key="2">
    <citation type="submission" date="2013-07" db="EMBL/GenBank/DDBJ databases">
        <authorList>
            <consortium name="The Broad Institute Genome Sequencing Platform"/>
            <person name="Cuomo C."/>
            <person name="Litvintseva A."/>
            <person name="Chen Y."/>
            <person name="Heitman J."/>
            <person name="Sun S."/>
            <person name="Springer D."/>
            <person name="Dromer F."/>
            <person name="Young S.K."/>
            <person name="Zeng Q."/>
            <person name="Gargeya S."/>
            <person name="Fitzgerald M."/>
            <person name="Abouelleil A."/>
            <person name="Alvarado L."/>
            <person name="Berlin A.M."/>
            <person name="Chapman S.B."/>
            <person name="Dewar J."/>
            <person name="Goldberg J."/>
            <person name="Griggs A."/>
            <person name="Gujja S."/>
            <person name="Hansen M."/>
            <person name="Howarth C."/>
            <person name="Imamovic A."/>
            <person name="Larimer J."/>
            <person name="McCowan C."/>
            <person name="Murphy C."/>
            <person name="Pearson M."/>
            <person name="Priest M."/>
            <person name="Roberts A."/>
            <person name="Saif S."/>
            <person name="Shea T."/>
            <person name="Sykes S."/>
            <person name="Wortman J."/>
            <person name="Nusbaum C."/>
            <person name="Birren B."/>
        </authorList>
    </citation>
    <scope>NUCLEOTIDE SEQUENCE</scope>
    <source>
        <strain evidence="3">CBS 10117</strain>
    </source>
</reference>
<sequence length="171" mass="18585">MSNNPNDSDWQFFESGTFDTWFTDSEGRPTGYAVSVRDNTVDSKKSVYWQCGNVTIGGDPPVEQASSSSAHQQFTSSASSQVVSTTNKQTGQQPETKKQTFSGDGRDTESSERATSEGTSMYRHPSVQDATSDDSDWEKDFGDARDAQTDGVTNDTATSKAGGFGRAFRKQ</sequence>
<dbReference type="EMBL" id="CP144530">
    <property type="protein sequence ID" value="WWC58019.1"/>
    <property type="molecule type" value="Genomic_DNA"/>
</dbReference>
<evidence type="ECO:0000313" key="2">
    <source>
        <dbReference type="EMBL" id="OBR88738.1"/>
    </source>
</evidence>
<evidence type="ECO:0000256" key="1">
    <source>
        <dbReference type="SAM" id="MobiDB-lite"/>
    </source>
</evidence>